<name>A0A0J5IPK0_9GAMM</name>
<accession>A0A0J5IPK0</accession>
<organism evidence="1 2">
    <name type="scientific">Xenorhabdus khoisanae</name>
    <dbReference type="NCBI Taxonomy" id="880157"/>
    <lineage>
        <taxon>Bacteria</taxon>
        <taxon>Pseudomonadati</taxon>
        <taxon>Pseudomonadota</taxon>
        <taxon>Gammaproteobacteria</taxon>
        <taxon>Enterobacterales</taxon>
        <taxon>Morganellaceae</taxon>
        <taxon>Xenorhabdus</taxon>
    </lineage>
</organism>
<evidence type="ECO:0000313" key="1">
    <source>
        <dbReference type="EMBL" id="KMJ45140.1"/>
    </source>
</evidence>
<dbReference type="STRING" id="880157.AB204_10620"/>
<keyword evidence="2" id="KW-1185">Reference proteome</keyword>
<proteinExistence type="predicted"/>
<dbReference type="PATRIC" id="fig|880157.4.peg.2247"/>
<reference evidence="1 2" key="1">
    <citation type="submission" date="2015-06" db="EMBL/GenBank/DDBJ databases">
        <title>Draft Whole-Genome Sequence of the Entomopathogenic Bacterium Xenorhabdus khoisanae.</title>
        <authorList>
            <person name="Naidoo S."/>
            <person name="Featherston J."/>
            <person name="Gray V.M."/>
        </authorList>
    </citation>
    <scope>NUCLEOTIDE SEQUENCE [LARGE SCALE GENOMIC DNA]</scope>
    <source>
        <strain evidence="1 2">MCB</strain>
    </source>
</reference>
<comment type="caution">
    <text evidence="1">The sequence shown here is derived from an EMBL/GenBank/DDBJ whole genome shotgun (WGS) entry which is preliminary data.</text>
</comment>
<sequence>MYLKKIFMIIKNKNKNNCLCRVLIYIIHLLIKNYQYKYSITYKQGINYMAVITKLFEKIQSGKYVLLTENEMAEIMGETSNNLLQIYTSNDLIIHHLTVNGEFYMLTDTGTSRVLIQR</sequence>
<gene>
    <name evidence="1" type="ORF">AB204_10620</name>
</gene>
<dbReference type="AlphaFoldDB" id="A0A0J5IPK0"/>
<protein>
    <submittedName>
        <fullName evidence="1">Uncharacterized protein</fullName>
    </submittedName>
</protein>
<dbReference type="EMBL" id="LFCV01000064">
    <property type="protein sequence ID" value="KMJ45140.1"/>
    <property type="molecule type" value="Genomic_DNA"/>
</dbReference>
<dbReference type="Proteomes" id="UP000036277">
    <property type="component" value="Unassembled WGS sequence"/>
</dbReference>
<evidence type="ECO:0000313" key="2">
    <source>
        <dbReference type="Proteomes" id="UP000036277"/>
    </source>
</evidence>